<reference evidence="1 3" key="1">
    <citation type="submission" date="2023-12" db="EMBL/GenBank/DDBJ databases">
        <title>A. evansii MAY27, complete genome.</title>
        <authorList>
            <person name="Wang Y."/>
        </authorList>
    </citation>
    <scope>NUCLEOTIDE SEQUENCE [LARGE SCALE GENOMIC DNA]</scope>
    <source>
        <strain evidence="1 3">MAY27</strain>
    </source>
</reference>
<keyword evidence="3" id="KW-1185">Reference proteome</keyword>
<dbReference type="Proteomes" id="UP001626593">
    <property type="component" value="Chromosome"/>
</dbReference>
<dbReference type="EMBL" id="CP141259">
    <property type="protein sequence ID" value="WRL48368.1"/>
    <property type="molecule type" value="Genomic_DNA"/>
</dbReference>
<protein>
    <recommendedName>
        <fullName evidence="4">Tip attachment protein J domain-containing protein</fullName>
    </recommendedName>
</protein>
<dbReference type="EMBL" id="CP141259">
    <property type="protein sequence ID" value="WRL48298.1"/>
    <property type="molecule type" value="Genomic_DNA"/>
</dbReference>
<accession>A0ABZ1AVZ7</accession>
<organism evidence="1 3">
    <name type="scientific">Aromatoleum evansii</name>
    <name type="common">Azoarcus evansii</name>
    <dbReference type="NCBI Taxonomy" id="59406"/>
    <lineage>
        <taxon>Bacteria</taxon>
        <taxon>Pseudomonadati</taxon>
        <taxon>Pseudomonadota</taxon>
        <taxon>Betaproteobacteria</taxon>
        <taxon>Rhodocyclales</taxon>
        <taxon>Rhodocyclaceae</taxon>
        <taxon>Aromatoleum</taxon>
    </lineage>
</organism>
<name>A0ABZ1AVZ7_AROEV</name>
<sequence>MRIDCSALSADTLRSVTVTLYKSATLAEIVSGTAGGGFDLSPFVSGGSQTAQEASLRLSWHSELYGANQPASGDLLKIAQNGVSIFVGIVEGINDYRLQSGERSMTITARSRDAFPFWRSVRRVTDIYPMATRLEIIARDIADECGLTEAEIDLPAILYAVPHSNVQIADLSAWDMLESLLLPAGLSPFIDARGRLKARSRDVTRAADQTITEDRIVSVTGSRSRPPISSLKVKWLDPLLTEVAQQDQALANANITAGFFQLRQRQDVYWSDDRTQRAKNTRLVVKQSANSGILPVCDEDYDQTAHTGGRITLTTSAFVPGLIGAFLGLKIAWAIPDIAPPFGGPTATLGKQIAAGLEFGVLLTMASIGTGVYEVWGTPYDFVHARHTTEAYDPAAPEWLEAAEIIETDLVQNDAHAQAIAARELIYRARSARSYGMTIVDDPRIEPGDIIATPDGARLYVTGYRRNLSPGAPAVLELEGFAA</sequence>
<evidence type="ECO:0000313" key="2">
    <source>
        <dbReference type="EMBL" id="WRL48368.1"/>
    </source>
</evidence>
<dbReference type="SUPFAM" id="SSF69279">
    <property type="entry name" value="Phage tail proteins"/>
    <property type="match status" value="1"/>
</dbReference>
<evidence type="ECO:0008006" key="4">
    <source>
        <dbReference type="Google" id="ProtNLM"/>
    </source>
</evidence>
<dbReference type="RefSeq" id="WP_407280615.1">
    <property type="nucleotide sequence ID" value="NZ_CP141259.1"/>
</dbReference>
<gene>
    <name evidence="1" type="ORF">U5817_09695</name>
    <name evidence="2" type="ORF">U5817_10045</name>
</gene>
<evidence type="ECO:0000313" key="1">
    <source>
        <dbReference type="EMBL" id="WRL48298.1"/>
    </source>
</evidence>
<evidence type="ECO:0000313" key="3">
    <source>
        <dbReference type="Proteomes" id="UP001626593"/>
    </source>
</evidence>
<proteinExistence type="predicted"/>